<dbReference type="InterPro" id="IPR035279">
    <property type="entry name" value="DUF5358"/>
</dbReference>
<keyword evidence="4" id="KW-1185">Reference proteome</keyword>
<keyword evidence="2" id="KW-0732">Signal</keyword>
<dbReference type="RefSeq" id="WP_039198039.1">
    <property type="nucleotide sequence ID" value="NZ_CBCRTM010000006.1"/>
</dbReference>
<organism evidence="3 4">
    <name type="scientific">Actinobacillus equuli subsp. equuli</name>
    <dbReference type="NCBI Taxonomy" id="202947"/>
    <lineage>
        <taxon>Bacteria</taxon>
        <taxon>Pseudomonadati</taxon>
        <taxon>Pseudomonadota</taxon>
        <taxon>Gammaproteobacteria</taxon>
        <taxon>Pasteurellales</taxon>
        <taxon>Pasteurellaceae</taxon>
        <taxon>Actinobacillus</taxon>
    </lineage>
</organism>
<feature type="signal peptide" evidence="2">
    <location>
        <begin position="1"/>
        <end position="24"/>
    </location>
</feature>
<dbReference type="GeneID" id="92743526"/>
<evidence type="ECO:0000256" key="2">
    <source>
        <dbReference type="SAM" id="SignalP"/>
    </source>
</evidence>
<feature type="region of interest" description="Disordered" evidence="1">
    <location>
        <begin position="150"/>
        <end position="170"/>
    </location>
</feature>
<dbReference type="PROSITE" id="PS51257">
    <property type="entry name" value="PROKAR_LIPOPROTEIN"/>
    <property type="match status" value="1"/>
</dbReference>
<feature type="chain" id="PRO_5041038092" evidence="2">
    <location>
        <begin position="25"/>
        <end position="233"/>
    </location>
</feature>
<dbReference type="EMBL" id="JAPHVQ010000003">
    <property type="protein sequence ID" value="MDE8034523.1"/>
    <property type="molecule type" value="Genomic_DNA"/>
</dbReference>
<name>A0A0A7MGY4_ACTEU</name>
<dbReference type="Pfam" id="PF17311">
    <property type="entry name" value="DUF5358"/>
    <property type="match status" value="1"/>
</dbReference>
<comment type="caution">
    <text evidence="3">The sequence shown here is derived from an EMBL/GenBank/DDBJ whole genome shotgun (WGS) entry which is preliminary data.</text>
</comment>
<evidence type="ECO:0000313" key="3">
    <source>
        <dbReference type="EMBL" id="MDE8034523.1"/>
    </source>
</evidence>
<gene>
    <name evidence="3" type="ORF">OQ257_05005</name>
</gene>
<reference evidence="3" key="1">
    <citation type="submission" date="2022-11" db="EMBL/GenBank/DDBJ databases">
        <authorList>
            <person name="Kamali M."/>
            <person name="Peak L."/>
            <person name="Go Y.Y."/>
            <person name="Balasuriya U.B.R."/>
            <person name="Carossino M."/>
        </authorList>
    </citation>
    <scope>NUCLEOTIDE SEQUENCE</scope>
    <source>
        <strain evidence="3">4524</strain>
    </source>
</reference>
<feature type="compositionally biased region" description="Basic residues" evidence="1">
    <location>
        <begin position="154"/>
        <end position="166"/>
    </location>
</feature>
<sequence length="233" mass="26770">MKKLTFRTLTLFIVLLLTACGSYTDSNSSNSRKAKYQISNEDVKKWVIEKNKFEQCLYPKERKSKGAKLSEGNRMLYQMAVYQTTLSQVIGEDNYLILTQDPASQRYLAKKLQQHGHSQKAQFSQVWCNTLKATYLQPTKAKKAVAKQTNVKKATNKKSRKTKAMRRSASVVKTDIDSIDNQDQLDIAQEEVIEPVAMPFQPEEKESSFQEPQAPSDRIKVNWEPVKNEVYSY</sequence>
<evidence type="ECO:0000256" key="1">
    <source>
        <dbReference type="SAM" id="MobiDB-lite"/>
    </source>
</evidence>
<dbReference type="KEGG" id="aeu:ACEE_08380"/>
<protein>
    <submittedName>
        <fullName evidence="3">DUF5358 domain-containing protein</fullName>
    </submittedName>
</protein>
<dbReference type="AlphaFoldDB" id="A0A0A7MGY4"/>
<dbReference type="Proteomes" id="UP001142444">
    <property type="component" value="Unassembled WGS sequence"/>
</dbReference>
<proteinExistence type="predicted"/>
<reference evidence="3" key="2">
    <citation type="journal article" date="2023" name="Pathogens">
        <title>Pathological Features and Genomic Characterization of an Actinobacillus equuli subsp. equuli Bearing Unique Virulence-Associated Genes from an Adult Horse with Pleuropneumonia.</title>
        <authorList>
            <person name="Kamali M."/>
            <person name="Carossino M."/>
            <person name="Del Piero F."/>
            <person name="Peak L."/>
            <person name="Mitchell M.S."/>
            <person name="Willette J."/>
            <person name="Baker R."/>
            <person name="Li F."/>
            <person name="Kenez A."/>
            <person name="Balasuriya U.B.R."/>
            <person name="Go Y.Y."/>
        </authorList>
    </citation>
    <scope>NUCLEOTIDE SEQUENCE</scope>
    <source>
        <strain evidence="3">4524</strain>
    </source>
</reference>
<accession>A0A0A7MGY4</accession>
<evidence type="ECO:0000313" key="4">
    <source>
        <dbReference type="Proteomes" id="UP001142444"/>
    </source>
</evidence>